<evidence type="ECO:0000256" key="14">
    <source>
        <dbReference type="ARBA" id="ARBA00049296"/>
    </source>
</evidence>
<feature type="transmembrane region" description="Helical" evidence="17">
    <location>
        <begin position="197"/>
        <end position="219"/>
    </location>
</feature>
<comment type="catalytic activity">
    <reaction evidence="13">
        <text>9-octadecanoyloxy-octadecanoate + H2O = 9-hydroxy-octadecanoate + octadecanoate + H(+)</text>
        <dbReference type="Rhea" id="RHEA:52096"/>
        <dbReference type="ChEBI" id="CHEBI:15377"/>
        <dbReference type="ChEBI" id="CHEBI:15378"/>
        <dbReference type="ChEBI" id="CHEBI:25629"/>
        <dbReference type="ChEBI" id="CHEBI:136286"/>
        <dbReference type="ChEBI" id="CHEBI:136373"/>
    </reaction>
    <physiologicalReaction direction="left-to-right" evidence="13">
        <dbReference type="Rhea" id="RHEA:52097"/>
    </physiologicalReaction>
</comment>
<evidence type="ECO:0000256" key="8">
    <source>
        <dbReference type="ARBA" id="ARBA00047427"/>
    </source>
</evidence>
<dbReference type="GO" id="GO:0012505">
    <property type="term" value="C:endomembrane system"/>
    <property type="evidence" value="ECO:0007669"/>
    <property type="project" value="UniProtKB-SubCell"/>
</dbReference>
<evidence type="ECO:0000256" key="17">
    <source>
        <dbReference type="SAM" id="Phobius"/>
    </source>
</evidence>
<name>C1BJ39_OSMMO</name>
<proteinExistence type="evidence at transcript level"/>
<evidence type="ECO:0000256" key="5">
    <source>
        <dbReference type="ARBA" id="ARBA00022989"/>
    </source>
</evidence>
<evidence type="ECO:0000256" key="10">
    <source>
        <dbReference type="ARBA" id="ARBA00048680"/>
    </source>
</evidence>
<dbReference type="PANTHER" id="PTHR10989:SF17">
    <property type="entry name" value="ANDROGEN-DEPENDENT TFPI-REGULATING PROTEIN"/>
    <property type="match status" value="1"/>
</dbReference>
<feature type="transmembrane region" description="Helical" evidence="17">
    <location>
        <begin position="50"/>
        <end position="74"/>
    </location>
</feature>
<dbReference type="EMBL" id="BT074618">
    <property type="protein sequence ID" value="ACO09042.1"/>
    <property type="molecule type" value="mRNA"/>
</dbReference>
<dbReference type="Pfam" id="PF04750">
    <property type="entry name" value="Far-17a_AIG1"/>
    <property type="match status" value="1"/>
</dbReference>
<dbReference type="AlphaFoldDB" id="C1BJ39"/>
<protein>
    <submittedName>
        <fullName evidence="18">Androgen-induced protein 1</fullName>
    </submittedName>
</protein>
<evidence type="ECO:0000256" key="11">
    <source>
        <dbReference type="ARBA" id="ARBA00048701"/>
    </source>
</evidence>
<comment type="similarity">
    <text evidence="3">Belongs to the AIG1 family.</text>
</comment>
<evidence type="ECO:0000256" key="6">
    <source>
        <dbReference type="ARBA" id="ARBA00023136"/>
    </source>
</evidence>
<keyword evidence="5 17" id="KW-1133">Transmembrane helix</keyword>
<evidence type="ECO:0000256" key="4">
    <source>
        <dbReference type="ARBA" id="ARBA00022692"/>
    </source>
</evidence>
<evidence type="ECO:0000256" key="3">
    <source>
        <dbReference type="ARBA" id="ARBA00009300"/>
    </source>
</evidence>
<comment type="catalytic activity">
    <reaction evidence="11">
        <text>12-(9Z-octadecenoyloxy)-octadecanoate + H2O = 12-hydroxyoctadecanoate + (9Z)-octadecenoate + H(+)</text>
        <dbReference type="Rhea" id="RHEA:52060"/>
        <dbReference type="ChEBI" id="CHEBI:15377"/>
        <dbReference type="ChEBI" id="CHEBI:15378"/>
        <dbReference type="ChEBI" id="CHEBI:30823"/>
        <dbReference type="ChEBI" id="CHEBI:84201"/>
        <dbReference type="ChEBI" id="CHEBI:136302"/>
    </reaction>
    <physiologicalReaction direction="left-to-right" evidence="11">
        <dbReference type="Rhea" id="RHEA:52061"/>
    </physiologicalReaction>
</comment>
<comment type="catalytic activity">
    <reaction evidence="15">
        <text>13-(9Z-hexadecenoyloxy)-octadecanoate + H2O = 13-hydroxy-octadecanoate + (9Z)-hexadecenoate + H(+)</text>
        <dbReference type="Rhea" id="RHEA:52076"/>
        <dbReference type="ChEBI" id="CHEBI:15377"/>
        <dbReference type="ChEBI" id="CHEBI:15378"/>
        <dbReference type="ChEBI" id="CHEBI:32372"/>
        <dbReference type="ChEBI" id="CHEBI:136304"/>
        <dbReference type="ChEBI" id="CHEBI:136315"/>
    </reaction>
    <physiologicalReaction direction="left-to-right" evidence="15">
        <dbReference type="Rhea" id="RHEA:52077"/>
    </physiologicalReaction>
</comment>
<keyword evidence="6 17" id="KW-0472">Membrane</keyword>
<dbReference type="InterPro" id="IPR006838">
    <property type="entry name" value="ADTRP_AIG1"/>
</dbReference>
<evidence type="ECO:0000313" key="18">
    <source>
        <dbReference type="EMBL" id="ACO09042.1"/>
    </source>
</evidence>
<evidence type="ECO:0000256" key="15">
    <source>
        <dbReference type="ARBA" id="ARBA00049322"/>
    </source>
</evidence>
<evidence type="ECO:0000256" key="9">
    <source>
        <dbReference type="ARBA" id="ARBA00047863"/>
    </source>
</evidence>
<reference evidence="18" key="1">
    <citation type="submission" date="2009-03" db="EMBL/GenBank/DDBJ databases">
        <title>Osmerus mordax full-length cDNAs.</title>
        <authorList>
            <person name="von Schalburg K."/>
            <person name="Leong J."/>
            <person name="Cooper G."/>
            <person name="Davidson W.S."/>
            <person name="Koop B.F."/>
        </authorList>
    </citation>
    <scope>NUCLEOTIDE SEQUENCE</scope>
    <source>
        <tissue evidence="18">Brain</tissue>
    </source>
</reference>
<keyword evidence="4 17" id="KW-0812">Transmembrane</keyword>
<comment type="subcellular location">
    <subcellularLocation>
        <location evidence="2">Endomembrane system</location>
        <topology evidence="2">Multi-pass membrane protein</topology>
    </subcellularLocation>
</comment>
<evidence type="ECO:0000256" key="7">
    <source>
        <dbReference type="ARBA" id="ARBA00047368"/>
    </source>
</evidence>
<comment type="catalytic activity">
    <reaction evidence="7">
        <text>12-hexadecanoyloxy-octadecanoate + H2O = 12-hydroxyoctadecanoate + hexadecanoate + H(+)</text>
        <dbReference type="Rhea" id="RHEA:52056"/>
        <dbReference type="ChEBI" id="CHEBI:7896"/>
        <dbReference type="ChEBI" id="CHEBI:15377"/>
        <dbReference type="ChEBI" id="CHEBI:15378"/>
        <dbReference type="ChEBI" id="CHEBI:83677"/>
        <dbReference type="ChEBI" id="CHEBI:84201"/>
    </reaction>
    <physiologicalReaction direction="left-to-right" evidence="7">
        <dbReference type="Rhea" id="RHEA:52057"/>
    </physiologicalReaction>
</comment>
<evidence type="ECO:0000256" key="2">
    <source>
        <dbReference type="ARBA" id="ARBA00004127"/>
    </source>
</evidence>
<evidence type="ECO:0000256" key="1">
    <source>
        <dbReference type="ARBA" id="ARBA00000923"/>
    </source>
</evidence>
<evidence type="ECO:0000256" key="16">
    <source>
        <dbReference type="ARBA" id="ARBA00049428"/>
    </source>
</evidence>
<comment type="catalytic activity">
    <reaction evidence="14">
        <text>13-(9Z-octadecenoyloxy)-octadecanoate + H2O = 13-hydroxy-octadecanoate + (9Z)-octadecenoate + H(+)</text>
        <dbReference type="Rhea" id="RHEA:52064"/>
        <dbReference type="ChEBI" id="CHEBI:15377"/>
        <dbReference type="ChEBI" id="CHEBI:15378"/>
        <dbReference type="ChEBI" id="CHEBI:30823"/>
        <dbReference type="ChEBI" id="CHEBI:136303"/>
        <dbReference type="ChEBI" id="CHEBI:136304"/>
    </reaction>
    <physiologicalReaction direction="left-to-right" evidence="14">
        <dbReference type="Rhea" id="RHEA:52065"/>
    </physiologicalReaction>
</comment>
<gene>
    <name evidence="18" type="primary">AIG1</name>
</gene>
<comment type="catalytic activity">
    <reaction evidence="1">
        <text>9-(9Z-hexadecenoyloxy)-octadecanoate + H2O = (9Z)-hexadecenoate + 9-hydroxy-octadecanoate + H(+)</text>
        <dbReference type="Rhea" id="RHEA:52068"/>
        <dbReference type="ChEBI" id="CHEBI:15377"/>
        <dbReference type="ChEBI" id="CHEBI:15378"/>
        <dbReference type="ChEBI" id="CHEBI:32372"/>
        <dbReference type="ChEBI" id="CHEBI:136286"/>
        <dbReference type="ChEBI" id="CHEBI:136309"/>
    </reaction>
    <physiologicalReaction direction="left-to-right" evidence="1">
        <dbReference type="Rhea" id="RHEA:52069"/>
    </physiologicalReaction>
</comment>
<feature type="transmembrane region" description="Helical" evidence="17">
    <location>
        <begin position="165"/>
        <end position="191"/>
    </location>
</feature>
<comment type="catalytic activity">
    <reaction evidence="9">
        <text>9-hexadecanoyloxy-octadecanoate + H2O = 9-hydroxy-octadecanoate + hexadecanoate + H(+)</text>
        <dbReference type="Rhea" id="RHEA:52052"/>
        <dbReference type="ChEBI" id="CHEBI:7896"/>
        <dbReference type="ChEBI" id="CHEBI:15377"/>
        <dbReference type="ChEBI" id="CHEBI:15378"/>
        <dbReference type="ChEBI" id="CHEBI:83670"/>
        <dbReference type="ChEBI" id="CHEBI:136286"/>
    </reaction>
    <physiologicalReaction direction="left-to-right" evidence="9">
        <dbReference type="Rhea" id="RHEA:52053"/>
    </physiologicalReaction>
</comment>
<comment type="catalytic activity">
    <reaction evidence="10">
        <text>12-octadecanoyloxy-octadecanoate + H2O = 12-hydroxyoctadecanoate + octadecanoate + H(+)</text>
        <dbReference type="Rhea" id="RHEA:52080"/>
        <dbReference type="ChEBI" id="CHEBI:15377"/>
        <dbReference type="ChEBI" id="CHEBI:15378"/>
        <dbReference type="ChEBI" id="CHEBI:25629"/>
        <dbReference type="ChEBI" id="CHEBI:84201"/>
        <dbReference type="ChEBI" id="CHEBI:136330"/>
    </reaction>
    <physiologicalReaction direction="left-to-right" evidence="10">
        <dbReference type="Rhea" id="RHEA:52081"/>
    </physiologicalReaction>
</comment>
<evidence type="ECO:0000256" key="12">
    <source>
        <dbReference type="ARBA" id="ARBA00048800"/>
    </source>
</evidence>
<dbReference type="PANTHER" id="PTHR10989">
    <property type="entry name" value="ANDROGEN-INDUCED PROTEIN 1-RELATED"/>
    <property type="match status" value="1"/>
</dbReference>
<comment type="catalytic activity">
    <reaction evidence="8">
        <text>13-octadecanoyloxy-octadecanoate + H2O = 13-hydroxy-octadecanoate + octadecanoate + H(+)</text>
        <dbReference type="Rhea" id="RHEA:52084"/>
        <dbReference type="ChEBI" id="CHEBI:15377"/>
        <dbReference type="ChEBI" id="CHEBI:15378"/>
        <dbReference type="ChEBI" id="CHEBI:25629"/>
        <dbReference type="ChEBI" id="CHEBI:136304"/>
        <dbReference type="ChEBI" id="CHEBI:136335"/>
    </reaction>
    <physiologicalReaction direction="left-to-right" evidence="8">
        <dbReference type="Rhea" id="RHEA:52085"/>
    </physiologicalReaction>
</comment>
<comment type="catalytic activity">
    <reaction evidence="16">
        <text>12-(9Z-hexadecenoyloxy)-octadecanoate + H2O = 12-hydroxyoctadecanoate + (9Z)-hexadecenoate + H(+)</text>
        <dbReference type="Rhea" id="RHEA:52072"/>
        <dbReference type="ChEBI" id="CHEBI:15377"/>
        <dbReference type="ChEBI" id="CHEBI:15378"/>
        <dbReference type="ChEBI" id="CHEBI:32372"/>
        <dbReference type="ChEBI" id="CHEBI:84201"/>
        <dbReference type="ChEBI" id="CHEBI:136312"/>
    </reaction>
    <physiologicalReaction direction="left-to-right" evidence="16">
        <dbReference type="Rhea" id="RHEA:52073"/>
    </physiologicalReaction>
</comment>
<sequence length="246" mass="28049">MAPTMSWRMYLLIHTVILSWYVFTLSANCSLKITGRHPGAKSYGGRWKYLTFLNLVMQTIFFGLCVLIDLFHLILPARSLNGGLAVLLVKLRDIIYTVLAFPIGTFVFVSFWSLYTYDRDLVYPKYLDDIIPVWLNHAMHTVIVPLVLVQMYIQHHKYPSRFKGILGLALFAALYLAWVLWVHHAAGIWVYPIMAQLSPVGLVLFLGAACLSMAPLYLLGEYCNRKIWGIIGGTALKHGTQKKKRK</sequence>
<accession>C1BJ39</accession>
<comment type="catalytic activity">
    <reaction evidence="12">
        <text>9-(9Z-octadecenoyloxy)-octadecanoate + H2O = 9-hydroxy-octadecanoate + (9Z)-octadecenoate + H(+)</text>
        <dbReference type="Rhea" id="RHEA:52048"/>
        <dbReference type="ChEBI" id="CHEBI:15377"/>
        <dbReference type="ChEBI" id="CHEBI:15378"/>
        <dbReference type="ChEBI" id="CHEBI:30823"/>
        <dbReference type="ChEBI" id="CHEBI:136282"/>
        <dbReference type="ChEBI" id="CHEBI:136286"/>
    </reaction>
    <physiologicalReaction direction="left-to-right" evidence="12">
        <dbReference type="Rhea" id="RHEA:52049"/>
    </physiologicalReaction>
</comment>
<feature type="transmembrane region" description="Helical" evidence="17">
    <location>
        <begin position="94"/>
        <end position="114"/>
    </location>
</feature>
<evidence type="ECO:0000256" key="13">
    <source>
        <dbReference type="ARBA" id="ARBA00049221"/>
    </source>
</evidence>
<organism evidence="18">
    <name type="scientific">Osmerus mordax</name>
    <name type="common">Rainbow smelt</name>
    <name type="synonym">Atherina mordax</name>
    <dbReference type="NCBI Taxonomy" id="8014"/>
    <lineage>
        <taxon>Eukaryota</taxon>
        <taxon>Metazoa</taxon>
        <taxon>Chordata</taxon>
        <taxon>Craniata</taxon>
        <taxon>Vertebrata</taxon>
        <taxon>Euteleostomi</taxon>
        <taxon>Actinopterygii</taxon>
        <taxon>Neopterygii</taxon>
        <taxon>Teleostei</taxon>
        <taxon>Stomiati</taxon>
        <taxon>Osmeriformes</taxon>
        <taxon>Osmeridae</taxon>
        <taxon>Osmerus</taxon>
    </lineage>
</organism>
<dbReference type="GO" id="GO:0016020">
    <property type="term" value="C:membrane"/>
    <property type="evidence" value="ECO:0007669"/>
    <property type="project" value="InterPro"/>
</dbReference>